<name>A0A918TK78_9BACT</name>
<sequence>MKLPIHLFLLTAVLILLGSCLASGELNRGVWFWGTTTTPDGPSPYGSTVVVGDSAKEDETIAFFNTHGVKRVYGSYQNRPVSDTAAIAAWNEKLEYNFIESQLLFGFVNIDEPTQVATLLSNIQSRFIDYNNGFYDLPQYRFDALHLDIEPQGTDAWDDGDGTVRRAMLEDLKDLYADIRALLVTEGMGTVPIYADIPYTWDKLPVDGGSIAWADAADRDAWFAGIGDSLNGISIMTFSKDTVPELTVATEYERTGSFPGYARIGIQPKGWPGQQWESIWEVNSILNDLEDIHAPNHATDLENYGFWRYSIEESKLDPVIVDVDIVIFEDAPGIPFGEIWTGPAIYVGGEAGKIYTVKQASDLNGQWKEMAQLKVRQGQDSETFRVPITLSDSRAFYKVEVVAESAQR</sequence>
<organism evidence="1 2">
    <name type="scientific">Roseibacillus persicicus</name>
    <dbReference type="NCBI Taxonomy" id="454148"/>
    <lineage>
        <taxon>Bacteria</taxon>
        <taxon>Pseudomonadati</taxon>
        <taxon>Verrucomicrobiota</taxon>
        <taxon>Verrucomicrobiia</taxon>
        <taxon>Verrucomicrobiales</taxon>
        <taxon>Verrucomicrobiaceae</taxon>
        <taxon>Roseibacillus</taxon>
    </lineage>
</organism>
<keyword evidence="2" id="KW-1185">Reference proteome</keyword>
<proteinExistence type="predicted"/>
<accession>A0A918TK78</accession>
<reference evidence="1" key="2">
    <citation type="submission" date="2020-09" db="EMBL/GenBank/DDBJ databases">
        <authorList>
            <person name="Sun Q."/>
            <person name="Kim S."/>
        </authorList>
    </citation>
    <scope>NUCLEOTIDE SEQUENCE</scope>
    <source>
        <strain evidence="1">KCTC 12988</strain>
    </source>
</reference>
<evidence type="ECO:0000313" key="2">
    <source>
        <dbReference type="Proteomes" id="UP000644507"/>
    </source>
</evidence>
<gene>
    <name evidence="1" type="ORF">GCM10007100_08800</name>
</gene>
<dbReference type="PROSITE" id="PS51257">
    <property type="entry name" value="PROKAR_LIPOPROTEIN"/>
    <property type="match status" value="1"/>
</dbReference>
<reference evidence="1" key="1">
    <citation type="journal article" date="2014" name="Int. J. Syst. Evol. Microbiol.">
        <title>Complete genome sequence of Corynebacterium casei LMG S-19264T (=DSM 44701T), isolated from a smear-ripened cheese.</title>
        <authorList>
            <consortium name="US DOE Joint Genome Institute (JGI-PGF)"/>
            <person name="Walter F."/>
            <person name="Albersmeier A."/>
            <person name="Kalinowski J."/>
            <person name="Ruckert C."/>
        </authorList>
    </citation>
    <scope>NUCLEOTIDE SEQUENCE</scope>
    <source>
        <strain evidence="1">KCTC 12988</strain>
    </source>
</reference>
<evidence type="ECO:0000313" key="1">
    <source>
        <dbReference type="EMBL" id="GHC45655.1"/>
    </source>
</evidence>
<comment type="caution">
    <text evidence="1">The sequence shown here is derived from an EMBL/GenBank/DDBJ whole genome shotgun (WGS) entry which is preliminary data.</text>
</comment>
<dbReference type="Proteomes" id="UP000644507">
    <property type="component" value="Unassembled WGS sequence"/>
</dbReference>
<dbReference type="RefSeq" id="WP_189567709.1">
    <property type="nucleotide sequence ID" value="NZ_BMXI01000003.1"/>
</dbReference>
<dbReference type="AlphaFoldDB" id="A0A918TK78"/>
<protein>
    <submittedName>
        <fullName evidence="1">Uncharacterized protein</fullName>
    </submittedName>
</protein>
<dbReference type="EMBL" id="BMXI01000003">
    <property type="protein sequence ID" value="GHC45655.1"/>
    <property type="molecule type" value="Genomic_DNA"/>
</dbReference>